<dbReference type="InterPro" id="IPR000719">
    <property type="entry name" value="Prot_kinase_dom"/>
</dbReference>
<reference evidence="8" key="1">
    <citation type="submission" date="2025-08" db="UniProtKB">
        <authorList>
            <consortium name="Ensembl"/>
        </authorList>
    </citation>
    <scope>IDENTIFICATION</scope>
</reference>
<dbReference type="InterPro" id="IPR008271">
    <property type="entry name" value="Ser/Thr_kinase_AS"/>
</dbReference>
<dbReference type="GO" id="GO:0007224">
    <property type="term" value="P:smoothened signaling pathway"/>
    <property type="evidence" value="ECO:0007669"/>
    <property type="project" value="TreeGrafter"/>
</dbReference>
<evidence type="ECO:0000256" key="6">
    <source>
        <dbReference type="SAM" id="Phobius"/>
    </source>
</evidence>
<keyword evidence="9" id="KW-1185">Reference proteome</keyword>
<dbReference type="SMART" id="SM00220">
    <property type="entry name" value="S_TKc"/>
    <property type="match status" value="1"/>
</dbReference>
<dbReference type="GO" id="GO:0005524">
    <property type="term" value="F:ATP binding"/>
    <property type="evidence" value="ECO:0007669"/>
    <property type="project" value="UniProtKB-KW"/>
</dbReference>
<dbReference type="Gene3D" id="1.10.510.10">
    <property type="entry name" value="Transferase(Phosphotransferase) domain 1"/>
    <property type="match status" value="1"/>
</dbReference>
<dbReference type="PANTHER" id="PTHR24058:SF53">
    <property type="entry name" value="HOMEODOMAIN-INTERACTING PROTEIN KINASE 2"/>
    <property type="match status" value="1"/>
</dbReference>
<keyword evidence="4" id="KW-0418">Kinase</keyword>
<dbReference type="GO" id="GO:0046332">
    <property type="term" value="F:SMAD binding"/>
    <property type="evidence" value="ECO:0007669"/>
    <property type="project" value="TreeGrafter"/>
</dbReference>
<dbReference type="InterPro" id="IPR011009">
    <property type="entry name" value="Kinase-like_dom_sf"/>
</dbReference>
<evidence type="ECO:0000256" key="5">
    <source>
        <dbReference type="ARBA" id="ARBA00022840"/>
    </source>
</evidence>
<dbReference type="GO" id="GO:0004713">
    <property type="term" value="F:protein tyrosine kinase activity"/>
    <property type="evidence" value="ECO:0007669"/>
    <property type="project" value="TreeGrafter"/>
</dbReference>
<feature type="domain" description="Protein kinase" evidence="7">
    <location>
        <begin position="1"/>
        <end position="276"/>
    </location>
</feature>
<accession>A0A8C4EU47</accession>
<reference evidence="8" key="2">
    <citation type="submission" date="2025-09" db="UniProtKB">
        <authorList>
            <consortium name="Ensembl"/>
        </authorList>
    </citation>
    <scope>IDENTIFICATION</scope>
</reference>
<dbReference type="GO" id="GO:0004674">
    <property type="term" value="F:protein serine/threonine kinase activity"/>
    <property type="evidence" value="ECO:0007669"/>
    <property type="project" value="UniProtKB-KW"/>
</dbReference>
<keyword evidence="1" id="KW-0723">Serine/threonine-protein kinase</keyword>
<dbReference type="PANTHER" id="PTHR24058">
    <property type="entry name" value="DUAL SPECIFICITY PROTEIN KINASE"/>
    <property type="match status" value="1"/>
</dbReference>
<organism evidence="8 9">
    <name type="scientific">Dicentrarchus labrax</name>
    <name type="common">European seabass</name>
    <name type="synonym">Morone labrax</name>
    <dbReference type="NCBI Taxonomy" id="13489"/>
    <lineage>
        <taxon>Eukaryota</taxon>
        <taxon>Metazoa</taxon>
        <taxon>Chordata</taxon>
        <taxon>Craniata</taxon>
        <taxon>Vertebrata</taxon>
        <taxon>Euteleostomi</taxon>
        <taxon>Actinopterygii</taxon>
        <taxon>Neopterygii</taxon>
        <taxon>Teleostei</taxon>
        <taxon>Neoteleostei</taxon>
        <taxon>Acanthomorphata</taxon>
        <taxon>Eupercaria</taxon>
        <taxon>Moronidae</taxon>
        <taxon>Dicentrarchus</taxon>
    </lineage>
</organism>
<dbReference type="GO" id="GO:0003714">
    <property type="term" value="F:transcription corepressor activity"/>
    <property type="evidence" value="ECO:0007669"/>
    <property type="project" value="TreeGrafter"/>
</dbReference>
<proteinExistence type="predicted"/>
<evidence type="ECO:0000313" key="9">
    <source>
        <dbReference type="Proteomes" id="UP000694389"/>
    </source>
</evidence>
<evidence type="ECO:0000256" key="1">
    <source>
        <dbReference type="ARBA" id="ARBA00022527"/>
    </source>
</evidence>
<evidence type="ECO:0000313" key="8">
    <source>
        <dbReference type="Ensembl" id="ENSDLAP00005024355.2"/>
    </source>
</evidence>
<keyword evidence="5" id="KW-0067">ATP-binding</keyword>
<evidence type="ECO:0000256" key="3">
    <source>
        <dbReference type="ARBA" id="ARBA00022741"/>
    </source>
</evidence>
<dbReference type="GO" id="GO:0016605">
    <property type="term" value="C:PML body"/>
    <property type="evidence" value="ECO:0007669"/>
    <property type="project" value="TreeGrafter"/>
</dbReference>
<name>A0A8C4EU47_DICLA</name>
<dbReference type="GeneTree" id="ENSGT00940000164472"/>
<sequence>MTSLPTFSLYTWKRVIVILVLVLAESVGTGVIKQVSEKRTDRFRNGFSDKRYSNWSEVSVHDKLKHLDKNKNNLVRYIDLYDLMKVRSFQPLCLSEIRVISQQMLVALNALKSVGLAHADIKPDNVMLANHQLRPFKLKLIDFGLATPVSSMRSGSIIQVVNYRAPEVILGLPLNEAVDMWSLGCLLAYMYLDRHLFPTQCESEVMRVIVHMQGQPDDHLLNAGIRTKKYFSKDQNSSNATWKLNESAFLSLVKRMLHADPEKRITPSEALGHRFITTKHFKDCTNKYVKSARLTIKNCQLEQSSVKFKHFVTSSEPKLPWMTLPLLGLIRHHQVVKMRRFHLFLLILNQMGSTLAVRKEQQALSKSKPGRSCARGCAISSILYFVVEKILLSEDTSWATWRCCHCTARMCWVQTCFSAYSVSSWIYILHIYLII</sequence>
<keyword evidence="3" id="KW-0547">Nucleotide-binding</keyword>
<dbReference type="AlphaFoldDB" id="A0A8C4EU47"/>
<dbReference type="Proteomes" id="UP000694389">
    <property type="component" value="Unassembled WGS sequence"/>
</dbReference>
<dbReference type="GO" id="GO:0042771">
    <property type="term" value="P:intrinsic apoptotic signaling pathway in response to DNA damage by p53 class mediator"/>
    <property type="evidence" value="ECO:0007669"/>
    <property type="project" value="TreeGrafter"/>
</dbReference>
<feature type="transmembrane region" description="Helical" evidence="6">
    <location>
        <begin position="412"/>
        <end position="434"/>
    </location>
</feature>
<dbReference type="GO" id="GO:0045944">
    <property type="term" value="P:positive regulation of transcription by RNA polymerase II"/>
    <property type="evidence" value="ECO:0007669"/>
    <property type="project" value="TreeGrafter"/>
</dbReference>
<dbReference type="InterPro" id="IPR050494">
    <property type="entry name" value="Ser_Thr_dual-spec_kinase"/>
</dbReference>
<evidence type="ECO:0000256" key="2">
    <source>
        <dbReference type="ARBA" id="ARBA00022679"/>
    </source>
</evidence>
<keyword evidence="6" id="KW-1133">Transmembrane helix</keyword>
<keyword evidence="6" id="KW-0812">Transmembrane</keyword>
<dbReference type="Pfam" id="PF00069">
    <property type="entry name" value="Pkinase"/>
    <property type="match status" value="1"/>
</dbReference>
<keyword evidence="6" id="KW-0472">Membrane</keyword>
<dbReference type="PROSITE" id="PS50011">
    <property type="entry name" value="PROTEIN_KINASE_DOM"/>
    <property type="match status" value="1"/>
</dbReference>
<dbReference type="GO" id="GO:0003713">
    <property type="term" value="F:transcription coactivator activity"/>
    <property type="evidence" value="ECO:0007669"/>
    <property type="project" value="TreeGrafter"/>
</dbReference>
<dbReference type="Ensembl" id="ENSDLAT00005026031.2">
    <property type="protein sequence ID" value="ENSDLAP00005024355.2"/>
    <property type="gene ID" value="ENSDLAG00005011118.2"/>
</dbReference>
<protein>
    <recommendedName>
        <fullName evidence="7">Protein kinase domain-containing protein</fullName>
    </recommendedName>
</protein>
<keyword evidence="2" id="KW-0808">Transferase</keyword>
<dbReference type="PROSITE" id="PS00108">
    <property type="entry name" value="PROTEIN_KINASE_ST"/>
    <property type="match status" value="1"/>
</dbReference>
<evidence type="ECO:0000256" key="4">
    <source>
        <dbReference type="ARBA" id="ARBA00022777"/>
    </source>
</evidence>
<dbReference type="GO" id="GO:0005737">
    <property type="term" value="C:cytoplasm"/>
    <property type="evidence" value="ECO:0007669"/>
    <property type="project" value="TreeGrafter"/>
</dbReference>
<evidence type="ECO:0000259" key="7">
    <source>
        <dbReference type="PROSITE" id="PS50011"/>
    </source>
</evidence>
<dbReference type="SUPFAM" id="SSF56112">
    <property type="entry name" value="Protein kinase-like (PK-like)"/>
    <property type="match status" value="1"/>
</dbReference>